<keyword evidence="7" id="KW-0653">Protein transport</keyword>
<evidence type="ECO:0000256" key="2">
    <source>
        <dbReference type="ARBA" id="ARBA00004442"/>
    </source>
</evidence>
<feature type="domain" description="Trimeric autotransporter adhesin YadA-like head" evidence="12">
    <location>
        <begin position="26"/>
        <end position="52"/>
    </location>
</feature>
<feature type="domain" description="Trimeric autotransporter adhesin YadA-like C-terminal membrane anchor" evidence="11">
    <location>
        <begin position="266"/>
        <end position="321"/>
    </location>
</feature>
<evidence type="ECO:0000256" key="5">
    <source>
        <dbReference type="ARBA" id="ARBA00022692"/>
    </source>
</evidence>
<dbReference type="GO" id="GO:0009279">
    <property type="term" value="C:cell outer membrane"/>
    <property type="evidence" value="ECO:0007669"/>
    <property type="project" value="UniProtKB-SubCell"/>
</dbReference>
<evidence type="ECO:0000313" key="13">
    <source>
        <dbReference type="EMBL" id="EBT8452732.1"/>
    </source>
</evidence>
<accession>A0A5V3AUN6</accession>
<evidence type="ECO:0008006" key="14">
    <source>
        <dbReference type="Google" id="ProtNLM"/>
    </source>
</evidence>
<dbReference type="Pfam" id="PF03895">
    <property type="entry name" value="YadA_anchor"/>
    <property type="match status" value="1"/>
</dbReference>
<dbReference type="SUPFAM" id="SSF54523">
    <property type="entry name" value="Pili subunits"/>
    <property type="match status" value="1"/>
</dbReference>
<evidence type="ECO:0000256" key="4">
    <source>
        <dbReference type="ARBA" id="ARBA00022452"/>
    </source>
</evidence>
<dbReference type="PRINTS" id="PR01756">
    <property type="entry name" value="OMADHESIN"/>
</dbReference>
<evidence type="ECO:0000256" key="10">
    <source>
        <dbReference type="SAM" id="MobiDB-lite"/>
    </source>
</evidence>
<protein>
    <recommendedName>
        <fullName evidence="14">Trimeric autotransporter adhesin YadA-like C-terminal membrane anchor domain-containing protein</fullName>
    </recommendedName>
</protein>
<organism evidence="13">
    <name type="scientific">Salmonella enterica</name>
    <name type="common">Salmonella choleraesuis</name>
    <dbReference type="NCBI Taxonomy" id="28901"/>
    <lineage>
        <taxon>Bacteria</taxon>
        <taxon>Pseudomonadati</taxon>
        <taxon>Pseudomonadota</taxon>
        <taxon>Gammaproteobacteria</taxon>
        <taxon>Enterobacterales</taxon>
        <taxon>Enterobacteriaceae</taxon>
        <taxon>Salmonella</taxon>
    </lineage>
</organism>
<evidence type="ECO:0000256" key="6">
    <source>
        <dbReference type="ARBA" id="ARBA00022729"/>
    </source>
</evidence>
<feature type="compositionally biased region" description="Low complexity" evidence="10">
    <location>
        <begin position="24"/>
        <end position="42"/>
    </location>
</feature>
<evidence type="ECO:0000256" key="7">
    <source>
        <dbReference type="ARBA" id="ARBA00022927"/>
    </source>
</evidence>
<evidence type="ECO:0000256" key="9">
    <source>
        <dbReference type="ARBA" id="ARBA00023237"/>
    </source>
</evidence>
<proteinExistence type="predicted"/>
<dbReference type="Gene3D" id="2.150.10.10">
    <property type="entry name" value="Serralysin-like metalloprotease, C-terminal"/>
    <property type="match status" value="1"/>
</dbReference>
<dbReference type="InterPro" id="IPR005594">
    <property type="entry name" value="YadA_C"/>
</dbReference>
<comment type="caution">
    <text evidence="13">The sequence shown here is derived from an EMBL/GenBank/DDBJ whole genome shotgun (WGS) entry which is preliminary data.</text>
</comment>
<gene>
    <name evidence="13" type="ORF">COQ51_21990</name>
</gene>
<reference evidence="13" key="1">
    <citation type="submission" date="2018-07" db="EMBL/GenBank/DDBJ databases">
        <authorList>
            <consortium name="PulseNet: The National Subtyping Network for Foodborne Disease Surveillance"/>
            <person name="Tarr C.L."/>
            <person name="Trees E."/>
            <person name="Katz L.S."/>
            <person name="Carleton-Romer H.A."/>
            <person name="Stroika S."/>
            <person name="Kucerova Z."/>
            <person name="Roache K.F."/>
            <person name="Sabol A.L."/>
            <person name="Besser J."/>
            <person name="Gerner-Smidt P."/>
        </authorList>
    </citation>
    <scope>NUCLEOTIDE SEQUENCE</scope>
    <source>
        <strain evidence="13">PNUSAS022037</strain>
    </source>
</reference>
<evidence type="ECO:0000259" key="11">
    <source>
        <dbReference type="Pfam" id="PF03895"/>
    </source>
</evidence>
<dbReference type="Gene3D" id="1.20.5.2280">
    <property type="match status" value="1"/>
</dbReference>
<dbReference type="SUPFAM" id="SSF101967">
    <property type="entry name" value="Adhesin YadA, collagen-binding domain"/>
    <property type="match status" value="1"/>
</dbReference>
<keyword evidence="6" id="KW-0732">Signal</keyword>
<feature type="region of interest" description="Disordered" evidence="10">
    <location>
        <begin position="24"/>
        <end position="115"/>
    </location>
</feature>
<feature type="non-terminal residue" evidence="13">
    <location>
        <position position="1"/>
    </location>
</feature>
<keyword evidence="3" id="KW-0813">Transport</keyword>
<dbReference type="AlphaFoldDB" id="A0A5V3AUN6"/>
<sequence length="321" mass="33693">NEINLVLDSGSSTTSGSFAVGKLASASGTASTATGASATASGKNSVALGAHSRASRDNEVNIGSWEFKAAESDKQSVPKRRSRSEEPAQGEYVQTGTRILSGVSDGEKDDEAVNRKQLNDVVSTASRAATTAKNDAVRDANKYTDDTVSKVNEKVLKEANTYTDDAAKKTLKTAHEHTERRAVVAENNAVTRSNAYTDESSSRTLDRANTYTNHRASQAENNAVARSDAYTNKRFGELKNQVNRNEKRANGGIAGAMAMTGIPSVPGHNFSFGMAASGYRDQGAIAAGVKANITQDTTVSLNTAWDSGNGVGVAAGFSVGW</sequence>
<evidence type="ECO:0000256" key="8">
    <source>
        <dbReference type="ARBA" id="ARBA00023136"/>
    </source>
</evidence>
<evidence type="ECO:0000259" key="12">
    <source>
        <dbReference type="Pfam" id="PF05658"/>
    </source>
</evidence>
<keyword evidence="9" id="KW-0998">Cell outer membrane</keyword>
<dbReference type="InterPro" id="IPR011049">
    <property type="entry name" value="Serralysin-like_metalloprot_C"/>
</dbReference>
<dbReference type="GO" id="GO:0009986">
    <property type="term" value="C:cell surface"/>
    <property type="evidence" value="ECO:0007669"/>
    <property type="project" value="UniProtKB-SubCell"/>
</dbReference>
<evidence type="ECO:0000256" key="1">
    <source>
        <dbReference type="ARBA" id="ARBA00004241"/>
    </source>
</evidence>
<dbReference type="EMBL" id="AAHACR010000020">
    <property type="protein sequence ID" value="EBT8452732.1"/>
    <property type="molecule type" value="Genomic_DNA"/>
</dbReference>
<dbReference type="Pfam" id="PF05658">
    <property type="entry name" value="YadA_head"/>
    <property type="match status" value="1"/>
</dbReference>
<dbReference type="InterPro" id="IPR008126">
    <property type="entry name" value="OM_adhesion_Yersinia"/>
</dbReference>
<comment type="subcellular location">
    <subcellularLocation>
        <location evidence="2">Cell outer membrane</location>
    </subcellularLocation>
    <subcellularLocation>
        <location evidence="1">Cell surface</location>
    </subcellularLocation>
</comment>
<dbReference type="GO" id="GO:0005518">
    <property type="term" value="F:collagen binding"/>
    <property type="evidence" value="ECO:0007669"/>
    <property type="project" value="InterPro"/>
</dbReference>
<dbReference type="GO" id="GO:0015031">
    <property type="term" value="P:protein transport"/>
    <property type="evidence" value="ECO:0007669"/>
    <property type="project" value="UniProtKB-KW"/>
</dbReference>
<keyword evidence="8" id="KW-0472">Membrane</keyword>
<name>A0A5V3AUN6_SALER</name>
<keyword evidence="4" id="KW-1134">Transmembrane beta strand</keyword>
<dbReference type="GO" id="GO:0007155">
    <property type="term" value="P:cell adhesion"/>
    <property type="evidence" value="ECO:0007669"/>
    <property type="project" value="InterPro"/>
</dbReference>
<evidence type="ECO:0000256" key="3">
    <source>
        <dbReference type="ARBA" id="ARBA00022448"/>
    </source>
</evidence>
<keyword evidence="5" id="KW-0812">Transmembrane</keyword>
<dbReference type="InterPro" id="IPR008640">
    <property type="entry name" value="Adhesin_Head_dom"/>
</dbReference>
<dbReference type="InterPro" id="IPR045584">
    <property type="entry name" value="Pilin-like"/>
</dbReference>